<evidence type="ECO:0000256" key="3">
    <source>
        <dbReference type="HAMAP-Rule" id="MF_01385"/>
    </source>
</evidence>
<accession>A0A177L6L8</accession>
<evidence type="ECO:0000256" key="2">
    <source>
        <dbReference type="ARBA" id="ARBA00023186"/>
    </source>
</evidence>
<dbReference type="PANTHER" id="PTHR33620">
    <property type="entry name" value="UREASE ACCESSORY PROTEIN F"/>
    <property type="match status" value="1"/>
</dbReference>
<keyword evidence="5" id="KW-1185">Reference proteome</keyword>
<dbReference type="InterPro" id="IPR002639">
    <property type="entry name" value="UreF"/>
</dbReference>
<comment type="similarity">
    <text evidence="3">Belongs to the UreF family.</text>
</comment>
<dbReference type="RefSeq" id="WP_063965485.1">
    <property type="nucleotide sequence ID" value="NZ_JBCNAN010000002.1"/>
</dbReference>
<proteinExistence type="inferred from homology"/>
<keyword evidence="3" id="KW-0963">Cytoplasm</keyword>
<dbReference type="STRING" id="29332.AWH48_17670"/>
<comment type="caution">
    <text evidence="4">The sequence shown here is derived from an EMBL/GenBank/DDBJ whole genome shotgun (WGS) entry which is preliminary data.</text>
</comment>
<dbReference type="EMBL" id="LQWY01000022">
    <property type="protein sequence ID" value="OAH61223.1"/>
    <property type="molecule type" value="Genomic_DNA"/>
</dbReference>
<evidence type="ECO:0000256" key="1">
    <source>
        <dbReference type="ARBA" id="ARBA00022988"/>
    </source>
</evidence>
<dbReference type="GO" id="GO:0016151">
    <property type="term" value="F:nickel cation binding"/>
    <property type="evidence" value="ECO:0007669"/>
    <property type="project" value="UniProtKB-UniRule"/>
</dbReference>
<dbReference type="InterPro" id="IPR038277">
    <property type="entry name" value="UreF_sf"/>
</dbReference>
<evidence type="ECO:0000313" key="4">
    <source>
        <dbReference type="EMBL" id="OAH61223.1"/>
    </source>
</evidence>
<dbReference type="HAMAP" id="MF_01385">
    <property type="entry name" value="UreF"/>
    <property type="match status" value="1"/>
</dbReference>
<comment type="subunit">
    <text evidence="3">UreD, UreF and UreG form a complex that acts as a GTP-hydrolysis-dependent molecular chaperone, activating the urease apoprotein by helping to assemble the nickel containing metallocenter of UreC. The UreE protein probably delivers the nickel.</text>
</comment>
<comment type="function">
    <text evidence="3">Required for maturation of urease via the functional incorporation of the urease nickel metallocenter.</text>
</comment>
<dbReference type="Proteomes" id="UP000076935">
    <property type="component" value="Unassembled WGS sequence"/>
</dbReference>
<keyword evidence="2 3" id="KW-0143">Chaperone</keyword>
<protein>
    <recommendedName>
        <fullName evidence="3">Urease accessory protein UreF</fullName>
    </recommendedName>
</protein>
<gene>
    <name evidence="3" type="primary">ureF</name>
    <name evidence="4" type="ORF">AWH49_13605</name>
</gene>
<sequence length="228" mass="25761">MDNYLLSLFQLCDSNLPTGAFSHSFGLETYIQENKVHDKDSFSEWLRMYVTGQLVYTDGLACRLAFEALERNDAEEIWTLDRKITVQALPRETREGTYKIGERMLTIGNDLYPAPLLSLYKEKTANGEAFGHPAIVFTMIAHQLNVPENVILSTYLYSTILGLTQNAVRGIPLGQTAGQFILRDIQQSITKAVEQIRIMDIADFGAVAPGLEISQMKHERVHIRIFMS</sequence>
<organism evidence="4 5">
    <name type="scientific">Domibacillus aminovorans</name>
    <dbReference type="NCBI Taxonomy" id="29332"/>
    <lineage>
        <taxon>Bacteria</taxon>
        <taxon>Bacillati</taxon>
        <taxon>Bacillota</taxon>
        <taxon>Bacilli</taxon>
        <taxon>Bacillales</taxon>
        <taxon>Bacillaceae</taxon>
        <taxon>Domibacillus</taxon>
    </lineage>
</organism>
<dbReference type="GO" id="GO:0005737">
    <property type="term" value="C:cytoplasm"/>
    <property type="evidence" value="ECO:0007669"/>
    <property type="project" value="UniProtKB-SubCell"/>
</dbReference>
<evidence type="ECO:0000313" key="5">
    <source>
        <dbReference type="Proteomes" id="UP000076935"/>
    </source>
</evidence>
<dbReference type="AlphaFoldDB" id="A0A177L6L8"/>
<dbReference type="PANTHER" id="PTHR33620:SF1">
    <property type="entry name" value="UREASE ACCESSORY PROTEIN F"/>
    <property type="match status" value="1"/>
</dbReference>
<dbReference type="PIRSF" id="PIRSF009467">
    <property type="entry name" value="Ureas_acces_UreF"/>
    <property type="match status" value="1"/>
</dbReference>
<reference evidence="4 5" key="1">
    <citation type="submission" date="2016-01" db="EMBL/GenBank/DDBJ databases">
        <title>Investigation of taxonomic status of Bacillus aminovorans.</title>
        <authorList>
            <person name="Verma A."/>
            <person name="Pal Y."/>
            <person name="Krishnamurthi S."/>
        </authorList>
    </citation>
    <scope>NUCLEOTIDE SEQUENCE [LARGE SCALE GENOMIC DNA]</scope>
    <source>
        <strain evidence="4 5">DSM 1314</strain>
    </source>
</reference>
<dbReference type="Pfam" id="PF01730">
    <property type="entry name" value="UreF"/>
    <property type="match status" value="1"/>
</dbReference>
<name>A0A177L6L8_9BACI</name>
<keyword evidence="1 3" id="KW-0996">Nickel insertion</keyword>
<dbReference type="Gene3D" id="1.10.4190.10">
    <property type="entry name" value="Urease accessory protein UreF"/>
    <property type="match status" value="1"/>
</dbReference>
<comment type="subcellular location">
    <subcellularLocation>
        <location evidence="3">Cytoplasm</location>
    </subcellularLocation>
</comment>